<organism evidence="2 3">
    <name type="scientific">Clathrospora elynae</name>
    <dbReference type="NCBI Taxonomy" id="706981"/>
    <lineage>
        <taxon>Eukaryota</taxon>
        <taxon>Fungi</taxon>
        <taxon>Dikarya</taxon>
        <taxon>Ascomycota</taxon>
        <taxon>Pezizomycotina</taxon>
        <taxon>Dothideomycetes</taxon>
        <taxon>Pleosporomycetidae</taxon>
        <taxon>Pleosporales</taxon>
        <taxon>Diademaceae</taxon>
        <taxon>Clathrospora</taxon>
    </lineage>
</organism>
<protein>
    <submittedName>
        <fullName evidence="2">Uncharacterized protein</fullName>
    </submittedName>
</protein>
<dbReference type="EMBL" id="ML976040">
    <property type="protein sequence ID" value="KAF1941952.1"/>
    <property type="molecule type" value="Genomic_DNA"/>
</dbReference>
<keyword evidence="3" id="KW-1185">Reference proteome</keyword>
<sequence length="207" mass="22651">MAPYEIACREVATAKNRKKQCLPNSAPLATMPPLPISACRYGAGVAGAAAMGRRMSQSSKREAATTAVVAPPDRSDEDRYVSDTRLFSQNAWPLIAREARLRKLEPHESQLEVGDRLPTTWSKWRLLTQAVGTSHVRDAHEETADAWKKGYRKRGIVVFVAWMAGGGKNKCATPQESSTMSAKPPRRSGRGDAQQCRRGAGAAMVMR</sequence>
<proteinExistence type="predicted"/>
<dbReference type="Proteomes" id="UP000800038">
    <property type="component" value="Unassembled WGS sequence"/>
</dbReference>
<gene>
    <name evidence="2" type="ORF">EJ02DRAFT_511999</name>
</gene>
<dbReference type="AlphaFoldDB" id="A0A6A5SQE1"/>
<evidence type="ECO:0000313" key="3">
    <source>
        <dbReference type="Proteomes" id="UP000800038"/>
    </source>
</evidence>
<reference evidence="2" key="1">
    <citation type="journal article" date="2020" name="Stud. Mycol.">
        <title>101 Dothideomycetes genomes: a test case for predicting lifestyles and emergence of pathogens.</title>
        <authorList>
            <person name="Haridas S."/>
            <person name="Albert R."/>
            <person name="Binder M."/>
            <person name="Bloem J."/>
            <person name="Labutti K."/>
            <person name="Salamov A."/>
            <person name="Andreopoulos B."/>
            <person name="Baker S."/>
            <person name="Barry K."/>
            <person name="Bills G."/>
            <person name="Bluhm B."/>
            <person name="Cannon C."/>
            <person name="Castanera R."/>
            <person name="Culley D."/>
            <person name="Daum C."/>
            <person name="Ezra D."/>
            <person name="Gonzalez J."/>
            <person name="Henrissat B."/>
            <person name="Kuo A."/>
            <person name="Liang C."/>
            <person name="Lipzen A."/>
            <person name="Lutzoni F."/>
            <person name="Magnuson J."/>
            <person name="Mondo S."/>
            <person name="Nolan M."/>
            <person name="Ohm R."/>
            <person name="Pangilinan J."/>
            <person name="Park H.-J."/>
            <person name="Ramirez L."/>
            <person name="Alfaro M."/>
            <person name="Sun H."/>
            <person name="Tritt A."/>
            <person name="Yoshinaga Y."/>
            <person name="Zwiers L.-H."/>
            <person name="Turgeon B."/>
            <person name="Goodwin S."/>
            <person name="Spatafora J."/>
            <person name="Crous P."/>
            <person name="Grigoriev I."/>
        </authorList>
    </citation>
    <scope>NUCLEOTIDE SEQUENCE</scope>
    <source>
        <strain evidence="2">CBS 161.51</strain>
    </source>
</reference>
<feature type="compositionally biased region" description="Polar residues" evidence="1">
    <location>
        <begin position="172"/>
        <end position="181"/>
    </location>
</feature>
<name>A0A6A5SQE1_9PLEO</name>
<feature type="region of interest" description="Disordered" evidence="1">
    <location>
        <begin position="169"/>
        <end position="207"/>
    </location>
</feature>
<accession>A0A6A5SQE1</accession>
<evidence type="ECO:0000313" key="2">
    <source>
        <dbReference type="EMBL" id="KAF1941952.1"/>
    </source>
</evidence>
<evidence type="ECO:0000256" key="1">
    <source>
        <dbReference type="SAM" id="MobiDB-lite"/>
    </source>
</evidence>
<feature type="region of interest" description="Disordered" evidence="1">
    <location>
        <begin position="56"/>
        <end position="76"/>
    </location>
</feature>